<dbReference type="KEGG" id="bkr:AAFP32_00945"/>
<reference evidence="1" key="1">
    <citation type="submission" date="2024-06" db="EMBL/GenBank/DDBJ databases">
        <title>Brevibacterium koreense sp. nov., isolated from jogae-jeotgal, a Korean fermented seafood.</title>
        <authorList>
            <person name="Whon T.W."/>
            <person name="Nam S."/>
            <person name="Kim Y."/>
        </authorList>
    </citation>
    <scope>NUCLEOTIDE SEQUENCE</scope>
    <source>
        <strain evidence="1">CBA3109</strain>
    </source>
</reference>
<dbReference type="EMBL" id="CP158281">
    <property type="protein sequence ID" value="XBV89328.1"/>
    <property type="molecule type" value="Genomic_DNA"/>
</dbReference>
<proteinExistence type="predicted"/>
<evidence type="ECO:0008006" key="2">
    <source>
        <dbReference type="Google" id="ProtNLM"/>
    </source>
</evidence>
<name>A0AAU7ULG3_9MICO</name>
<protein>
    <recommendedName>
        <fullName evidence="2">Ferredoxin</fullName>
    </recommendedName>
</protein>
<evidence type="ECO:0000313" key="1">
    <source>
        <dbReference type="EMBL" id="XBV89328.1"/>
    </source>
</evidence>
<gene>
    <name evidence="1" type="ORF">AAFP32_00945</name>
</gene>
<accession>A0AAU7ULG3</accession>
<dbReference type="AlphaFoldDB" id="A0AAU7ULG3"/>
<organism evidence="1">
    <name type="scientific">Brevibacterium koreense</name>
    <dbReference type="NCBI Taxonomy" id="3140787"/>
    <lineage>
        <taxon>Bacteria</taxon>
        <taxon>Bacillati</taxon>
        <taxon>Actinomycetota</taxon>
        <taxon>Actinomycetes</taxon>
        <taxon>Micrococcales</taxon>
        <taxon>Brevibacteriaceae</taxon>
        <taxon>Brevibacterium</taxon>
    </lineage>
</organism>
<sequence length="40" mass="4222">MSACFDCSNCSLVLDIEELVAAAGLDPSFYAEGTYDDVGE</sequence>
<dbReference type="RefSeq" id="WP_350270233.1">
    <property type="nucleotide sequence ID" value="NZ_CP158281.1"/>
</dbReference>